<evidence type="ECO:0000259" key="10">
    <source>
        <dbReference type="Pfam" id="PF07731"/>
    </source>
</evidence>
<evidence type="ECO:0000256" key="2">
    <source>
        <dbReference type="ARBA" id="ARBA00001935"/>
    </source>
</evidence>
<dbReference type="PROSITE" id="PS00080">
    <property type="entry name" value="MULTICOPPER_OXIDASE2"/>
    <property type="match status" value="1"/>
</dbReference>
<dbReference type="InterPro" id="IPR033138">
    <property type="entry name" value="Cu_oxidase_CS"/>
</dbReference>
<protein>
    <recommendedName>
        <fullName evidence="4">laccase</fullName>
        <ecNumber evidence="4">1.10.3.2</ecNumber>
    </recommendedName>
</protein>
<dbReference type="Gene3D" id="2.60.40.420">
    <property type="entry name" value="Cupredoxins - blue copper proteins"/>
    <property type="match status" value="3"/>
</dbReference>
<sequence>MTDHNTTVHYHGLSQKMTPYADGTVISQWPIAPGKWFEYQIKPTQEDVGSRYYHAHVGLQAMSASGPLIIEDDNPPFEFDEERTVMIADWYNKTEDVMTKGLLANPFVWLGSANHVVVNGKAYTGEAGWTDPPHVIDVDYGKTYLLRWIGAQGTMYYSVAILGHNQRLVEADGTYLRPLGVQTLEFGAGQRYGTLLKTKSAADIDRDKKNGCYWVRLEAQWRKPSTHGWALLRYPSCKVTTARPPTVNNSETLLPVANFGWVQSELAVHPKSNIRAMPSDAEVTRRQIISIQQDHTFPGSLGDVWRQNHYVYNEETTTRVPYLIQLYLNMTEKPSYTRAMNNSSATGWDELSKTYVAKQGEVLDIVLINRPSLLSRQVEIHPMHFHSSKAWHLASGHGNFSDKALAAARRSGYKNPVPRDTFNIWPEPGSSLNATDILPTGGAGGWTVLRYEVTAEESGVWPLHCHILAHQVMGMSSTFAFDVDGLASRMDGHDPNYLIYGKNVMSPLSFKELGVNNVTAGAS</sequence>
<feature type="domain" description="Plastocyanin-like" evidence="10">
    <location>
        <begin position="338"/>
        <end position="480"/>
    </location>
</feature>
<evidence type="ECO:0000313" key="13">
    <source>
        <dbReference type="Proteomes" id="UP000245884"/>
    </source>
</evidence>
<dbReference type="GeneID" id="37025028"/>
<feature type="domain" description="Plastocyanin-like" evidence="11">
    <location>
        <begin position="3"/>
        <end position="74"/>
    </location>
</feature>
<dbReference type="InterPro" id="IPR001117">
    <property type="entry name" value="Cu-oxidase_2nd"/>
</dbReference>
<dbReference type="PROSITE" id="PS00079">
    <property type="entry name" value="MULTICOPPER_OXIDASE1"/>
    <property type="match status" value="1"/>
</dbReference>
<evidence type="ECO:0000256" key="7">
    <source>
        <dbReference type="ARBA" id="ARBA00023008"/>
    </source>
</evidence>
<dbReference type="InterPro" id="IPR008972">
    <property type="entry name" value="Cupredoxin"/>
</dbReference>
<evidence type="ECO:0000259" key="11">
    <source>
        <dbReference type="Pfam" id="PF07732"/>
    </source>
</evidence>
<evidence type="ECO:0000256" key="8">
    <source>
        <dbReference type="ARBA" id="ARBA00023180"/>
    </source>
</evidence>
<dbReference type="Pfam" id="PF00394">
    <property type="entry name" value="Cu-oxidase"/>
    <property type="match status" value="1"/>
</dbReference>
<accession>A0A316V4E8</accession>
<dbReference type="InterPro" id="IPR011706">
    <property type="entry name" value="Cu-oxidase_C"/>
</dbReference>
<name>A0A316V4E8_9BASI</name>
<evidence type="ECO:0000256" key="4">
    <source>
        <dbReference type="ARBA" id="ARBA00012297"/>
    </source>
</evidence>
<keyword evidence="7" id="KW-0186">Copper</keyword>
<organism evidence="12 13">
    <name type="scientific">Jaminaea rosea</name>
    <dbReference type="NCBI Taxonomy" id="1569628"/>
    <lineage>
        <taxon>Eukaryota</taxon>
        <taxon>Fungi</taxon>
        <taxon>Dikarya</taxon>
        <taxon>Basidiomycota</taxon>
        <taxon>Ustilaginomycotina</taxon>
        <taxon>Exobasidiomycetes</taxon>
        <taxon>Microstromatales</taxon>
        <taxon>Microstromatales incertae sedis</taxon>
        <taxon>Jaminaea</taxon>
    </lineage>
</organism>
<dbReference type="Proteomes" id="UP000245884">
    <property type="component" value="Unassembled WGS sequence"/>
</dbReference>
<dbReference type="OrthoDB" id="2121828at2759"/>
<evidence type="ECO:0000256" key="6">
    <source>
        <dbReference type="ARBA" id="ARBA00023002"/>
    </source>
</evidence>
<keyword evidence="5" id="KW-0479">Metal-binding</keyword>
<keyword evidence="8" id="KW-0325">Glycoprotein</keyword>
<evidence type="ECO:0000256" key="5">
    <source>
        <dbReference type="ARBA" id="ARBA00022723"/>
    </source>
</evidence>
<feature type="domain" description="Plastocyanin-like" evidence="9">
    <location>
        <begin position="82"/>
        <end position="201"/>
    </location>
</feature>
<evidence type="ECO:0000256" key="3">
    <source>
        <dbReference type="ARBA" id="ARBA00010609"/>
    </source>
</evidence>
<dbReference type="STRING" id="1569628.A0A316V4E8"/>
<dbReference type="InterPro" id="IPR045087">
    <property type="entry name" value="Cu-oxidase_fam"/>
</dbReference>
<dbReference type="RefSeq" id="XP_025364937.1">
    <property type="nucleotide sequence ID" value="XM_025503205.1"/>
</dbReference>
<keyword evidence="13" id="KW-1185">Reference proteome</keyword>
<dbReference type="Pfam" id="PF07731">
    <property type="entry name" value="Cu-oxidase_2"/>
    <property type="match status" value="1"/>
</dbReference>
<proteinExistence type="inferred from homology"/>
<dbReference type="PANTHER" id="PTHR11709">
    <property type="entry name" value="MULTI-COPPER OXIDASE"/>
    <property type="match status" value="1"/>
</dbReference>
<evidence type="ECO:0000313" key="12">
    <source>
        <dbReference type="EMBL" id="PWN30325.1"/>
    </source>
</evidence>
<dbReference type="InterPro" id="IPR011707">
    <property type="entry name" value="Cu-oxidase-like_N"/>
</dbReference>
<keyword evidence="6" id="KW-0560">Oxidoreductase</keyword>
<evidence type="ECO:0000259" key="9">
    <source>
        <dbReference type="Pfam" id="PF00394"/>
    </source>
</evidence>
<evidence type="ECO:0000256" key="1">
    <source>
        <dbReference type="ARBA" id="ARBA00000349"/>
    </source>
</evidence>
<dbReference type="Pfam" id="PF07732">
    <property type="entry name" value="Cu-oxidase_3"/>
    <property type="match status" value="1"/>
</dbReference>
<dbReference type="GO" id="GO:0052716">
    <property type="term" value="F:hydroquinone:oxygen oxidoreductase activity"/>
    <property type="evidence" value="ECO:0007669"/>
    <property type="project" value="UniProtKB-EC"/>
</dbReference>
<dbReference type="InterPro" id="IPR002355">
    <property type="entry name" value="Cu_oxidase_Cu_BS"/>
</dbReference>
<gene>
    <name evidence="12" type="ORF">BDZ90DRAFT_10797</name>
</gene>
<reference evidence="12 13" key="1">
    <citation type="journal article" date="2018" name="Mol. Biol. Evol.">
        <title>Broad Genomic Sampling Reveals a Smut Pathogenic Ancestry of the Fungal Clade Ustilaginomycotina.</title>
        <authorList>
            <person name="Kijpornyongpan T."/>
            <person name="Mondo S.J."/>
            <person name="Barry K."/>
            <person name="Sandor L."/>
            <person name="Lee J."/>
            <person name="Lipzen A."/>
            <person name="Pangilinan J."/>
            <person name="LaButti K."/>
            <person name="Hainaut M."/>
            <person name="Henrissat B."/>
            <person name="Grigoriev I.V."/>
            <person name="Spatafora J.W."/>
            <person name="Aime M.C."/>
        </authorList>
    </citation>
    <scope>NUCLEOTIDE SEQUENCE [LARGE SCALE GENOMIC DNA]</scope>
    <source>
        <strain evidence="12 13">MCA 5214</strain>
    </source>
</reference>
<dbReference type="GO" id="GO:0005507">
    <property type="term" value="F:copper ion binding"/>
    <property type="evidence" value="ECO:0007669"/>
    <property type="project" value="InterPro"/>
</dbReference>
<comment type="similarity">
    <text evidence="3">Belongs to the multicopper oxidase family.</text>
</comment>
<dbReference type="AlphaFoldDB" id="A0A316V4E8"/>
<dbReference type="EC" id="1.10.3.2" evidence="4"/>
<dbReference type="EMBL" id="KZ819662">
    <property type="protein sequence ID" value="PWN30325.1"/>
    <property type="molecule type" value="Genomic_DNA"/>
</dbReference>
<comment type="catalytic activity">
    <reaction evidence="1">
        <text>4 hydroquinone + O2 = 4 benzosemiquinone + 2 H2O</text>
        <dbReference type="Rhea" id="RHEA:11276"/>
        <dbReference type="ChEBI" id="CHEBI:15377"/>
        <dbReference type="ChEBI" id="CHEBI:15379"/>
        <dbReference type="ChEBI" id="CHEBI:17594"/>
        <dbReference type="ChEBI" id="CHEBI:17977"/>
        <dbReference type="EC" id="1.10.3.2"/>
    </reaction>
</comment>
<comment type="cofactor">
    <cofactor evidence="2">
        <name>Cu cation</name>
        <dbReference type="ChEBI" id="CHEBI:23378"/>
    </cofactor>
</comment>
<dbReference type="SUPFAM" id="SSF49503">
    <property type="entry name" value="Cupredoxins"/>
    <property type="match status" value="3"/>
</dbReference>
<dbReference type="PANTHER" id="PTHR11709:SF394">
    <property type="entry name" value="FI03373P-RELATED"/>
    <property type="match status" value="1"/>
</dbReference>